<feature type="region of interest" description="Disordered" evidence="1">
    <location>
        <begin position="601"/>
        <end position="623"/>
    </location>
</feature>
<evidence type="ECO:0000313" key="4">
    <source>
        <dbReference type="Proteomes" id="UP000248749"/>
    </source>
</evidence>
<dbReference type="OrthoDB" id="8252072at2"/>
<evidence type="ECO:0000259" key="2">
    <source>
        <dbReference type="Pfam" id="PF18155"/>
    </source>
</evidence>
<feature type="region of interest" description="Disordered" evidence="1">
    <location>
        <begin position="1221"/>
        <end position="1243"/>
    </location>
</feature>
<dbReference type="SUPFAM" id="SSF52540">
    <property type="entry name" value="P-loop containing nucleoside triphosphate hydrolases"/>
    <property type="match status" value="1"/>
</dbReference>
<dbReference type="InterPro" id="IPR055254">
    <property type="entry name" value="pPIWI_RE_Z"/>
</dbReference>
<accession>A0A2W2DCF6</accession>
<dbReference type="AlphaFoldDB" id="A0A2W2DCF6"/>
<evidence type="ECO:0000313" key="3">
    <source>
        <dbReference type="EMBL" id="PZG02865.1"/>
    </source>
</evidence>
<evidence type="ECO:0000256" key="1">
    <source>
        <dbReference type="SAM" id="MobiDB-lite"/>
    </source>
</evidence>
<feature type="region of interest" description="Disordered" evidence="1">
    <location>
        <begin position="1151"/>
        <end position="1171"/>
    </location>
</feature>
<dbReference type="Pfam" id="PF18155">
    <property type="entry name" value="pPIWI_RE_Z"/>
    <property type="match status" value="1"/>
</dbReference>
<proteinExistence type="predicted"/>
<dbReference type="RefSeq" id="WP_111132217.1">
    <property type="nucleotide sequence ID" value="NZ_POUB01000003.1"/>
</dbReference>
<comment type="caution">
    <text evidence="3">The sequence shown here is derived from an EMBL/GenBank/DDBJ whole genome shotgun (WGS) entry which is preliminary data.</text>
</comment>
<organism evidence="3 4">
    <name type="scientific">Micromonospora deserti</name>
    <dbReference type="NCBI Taxonomy" id="2070366"/>
    <lineage>
        <taxon>Bacteria</taxon>
        <taxon>Bacillati</taxon>
        <taxon>Actinomycetota</taxon>
        <taxon>Actinomycetes</taxon>
        <taxon>Micromonosporales</taxon>
        <taxon>Micromonosporaceae</taxon>
        <taxon>Micromonospora</taxon>
    </lineage>
</organism>
<dbReference type="EMBL" id="POUB01000003">
    <property type="protein sequence ID" value="PZG02865.1"/>
    <property type="molecule type" value="Genomic_DNA"/>
</dbReference>
<dbReference type="InterPro" id="IPR027417">
    <property type="entry name" value="P-loop_NTPase"/>
</dbReference>
<sequence>MRNSSDWYQPLAKNLAKAWPIEYADVKPALLCQVELGLRLLERLDPSASASGVYTLLGGYPFAAAAGIAATADEQVMLNAARHLLWKLRRRRTWLQSLETYNLLPERLRGYRIAAEDVSVRRVEPTIAGDRYALFDQALSALPDFDRRALPLAGAGPSRFVERRRPAAVTIPQELCLEPALGHDLTAVPSTAGIPLDIPLEELANTAQWMDQVERDLDLRPGSWAKRLGDLRLDTLSPDGRSFQAATVLRLDRLLHMVGMVGAGKSTIMTLIAVWGARRGLRTTLIVGDVAEQLALTSLFRCLGLTAVPILGGTTRERHAARLHRRLAARGHGSLLAHNDSGFDDLSTVCVVDALRGMEATEPLRYADAPCVNLRPVNKPAPLEINRIQLPDRYPTGAQADTQSTPNGDDETVPAHGCPMWSICPRHSADRDMVNALIWVANPASLVQSAVPQHLNEERLRRLELACLRSDIIVVDEADRVQMQLDTAFAPAATLVIRGPESWLDRLHTHKIDELARQGRLPLSERDVERWGAALDVVSSATNRLYAMLISNADLRNWADIEYFSAWTLQEKLIADWYPQPGSAASTPEGVRADTDVYDDEEALDPDAGRPTPANTGAEPWAERRRAVVSTFDDFRDDPLGDRGPHDDDTNALVAGARDLLHTLNERGTRERVHAILDLLLAGSPIIDGSVCQPEPTDGARRDEVDTWGTRPWRERTATRLEFTLLLATLHHRLDRVSFMWPQVEAAMHLDTADNELSRRPPLDYAPVVPEAPMGNVLGFQYLPDEPGPGGDDRRSGTLRFFRCAGVGRELLLNLPSLGADPANGRPGPHVLLMSGTSWAGTSTRAHILVPVKAVLKPDEAALQAIRGTTFRTHFLYDSTGPLTLSGTRLDARAGVLRQIVTRLGKSIAGQPSPLDQELRQIQDEGRRRALLLVGSYREATTAANLLQEIPRWSGRVRVVVADDAELETSSSSGATSHDELAQATAVRRGDLAAFAEDPDAELLVAPLLAIERGHNILNAQRTAAFGVVFFLARPHPRPDDLSLAVFAINDWVTRFVRDQPGLLTGTFSKLVSEAGQLDAAGLAFRHLARREWRRLLSRRYAYSRLSPTEQTSFAWDQMVTIWQVIGRLVRGGVPARVVFVDAAFAPALAEARSPTPDPTTETAGRRRRRTDEGLLAKLHQVLAPYFDPTNDPETFPNPADPALVRTLYEPLYDALTQLRSTANPPSEPAAIHDAEGIHGPQV</sequence>
<keyword evidence="4" id="KW-1185">Reference proteome</keyword>
<feature type="domain" description="pPIWI-RE three-gene island" evidence="2">
    <location>
        <begin position="25"/>
        <end position="185"/>
    </location>
</feature>
<name>A0A2W2DCF6_9ACTN</name>
<protein>
    <recommendedName>
        <fullName evidence="2">pPIWI-RE three-gene island domain-containing protein</fullName>
    </recommendedName>
</protein>
<dbReference type="Proteomes" id="UP000248749">
    <property type="component" value="Unassembled WGS sequence"/>
</dbReference>
<reference evidence="3 4" key="1">
    <citation type="submission" date="2018-01" db="EMBL/GenBank/DDBJ databases">
        <title>Draft genome sequence of Salinispora sp. 13K206.</title>
        <authorList>
            <person name="Sahin N."/>
            <person name="Saygin H."/>
            <person name="Ay H."/>
        </authorList>
    </citation>
    <scope>NUCLEOTIDE SEQUENCE [LARGE SCALE GENOMIC DNA]</scope>
    <source>
        <strain evidence="3 4">13K206</strain>
    </source>
</reference>
<gene>
    <name evidence="3" type="ORF">C1I99_00785</name>
</gene>